<keyword evidence="2" id="KW-1185">Reference proteome</keyword>
<dbReference type="AlphaFoldDB" id="A0A919DZ37"/>
<name>A0A919DZ37_9ACTN</name>
<evidence type="ECO:0000313" key="2">
    <source>
        <dbReference type="Proteomes" id="UP000630718"/>
    </source>
</evidence>
<reference evidence="1" key="1">
    <citation type="journal article" date="2014" name="Int. J. Syst. Evol. Microbiol.">
        <title>Complete genome sequence of Corynebacterium casei LMG S-19264T (=DSM 44701T), isolated from a smear-ripened cheese.</title>
        <authorList>
            <consortium name="US DOE Joint Genome Institute (JGI-PGF)"/>
            <person name="Walter F."/>
            <person name="Albersmeier A."/>
            <person name="Kalinowski J."/>
            <person name="Ruckert C."/>
        </authorList>
    </citation>
    <scope>NUCLEOTIDE SEQUENCE</scope>
    <source>
        <strain evidence="1">JCM 4477</strain>
    </source>
</reference>
<gene>
    <name evidence="1" type="ORF">GCM10018772_26050</name>
</gene>
<organism evidence="1 2">
    <name type="scientific">Streptomyces fumanus</name>
    <dbReference type="NCBI Taxonomy" id="67302"/>
    <lineage>
        <taxon>Bacteria</taxon>
        <taxon>Bacillati</taxon>
        <taxon>Actinomycetota</taxon>
        <taxon>Actinomycetes</taxon>
        <taxon>Kitasatosporales</taxon>
        <taxon>Streptomycetaceae</taxon>
        <taxon>Streptomyces</taxon>
    </lineage>
</organism>
<reference evidence="1" key="2">
    <citation type="submission" date="2020-09" db="EMBL/GenBank/DDBJ databases">
        <authorList>
            <person name="Sun Q."/>
            <person name="Ohkuma M."/>
        </authorList>
    </citation>
    <scope>NUCLEOTIDE SEQUENCE</scope>
    <source>
        <strain evidence="1">JCM 4477</strain>
    </source>
</reference>
<comment type="caution">
    <text evidence="1">The sequence shown here is derived from an EMBL/GenBank/DDBJ whole genome shotgun (WGS) entry which is preliminary data.</text>
</comment>
<dbReference type="EMBL" id="BNBI01000005">
    <property type="protein sequence ID" value="GHF00274.1"/>
    <property type="molecule type" value="Genomic_DNA"/>
</dbReference>
<protein>
    <submittedName>
        <fullName evidence="1">Uncharacterized protein</fullName>
    </submittedName>
</protein>
<sequence length="285" mass="28785">MPSRPRSVPILTGAALVCLALVPPAWGRPGPAPDPAAEAASTLCAPAGTLRGAGGQRAAVLLCAGGGPRGLSVSAPATCRVPGTAARYACLTSGTWTARRAGRTVASGALPGADAVYPGPGTYTITAEVRARSAPEGVDLRGTVRASLTLRTPRPAPTHRVEVDRTALRPGTGTTLTYTVHQDSAAGDGSARLGLIGEERTGVRLATDDARCVSPVTGGGPAGTRLRHALDCALTGLRPGRPATVRVRVTLGPACSTVVSRLGYWLPRGQEVTGGMLPGPTVRCG</sequence>
<evidence type="ECO:0000313" key="1">
    <source>
        <dbReference type="EMBL" id="GHF00274.1"/>
    </source>
</evidence>
<dbReference type="RefSeq" id="WP_190204369.1">
    <property type="nucleotide sequence ID" value="NZ_BNBI01000005.1"/>
</dbReference>
<dbReference type="Proteomes" id="UP000630718">
    <property type="component" value="Unassembled WGS sequence"/>
</dbReference>
<proteinExistence type="predicted"/>
<accession>A0A919DZ37</accession>